<keyword evidence="1" id="KW-0472">Membrane</keyword>
<accession>A0A7J9D4Q7</accession>
<proteinExistence type="predicted"/>
<dbReference type="InterPro" id="IPR018848">
    <property type="entry name" value="WIYLD_domain"/>
</dbReference>
<keyword evidence="1" id="KW-0812">Transmembrane</keyword>
<dbReference type="AlphaFoldDB" id="A0A7J9D4Q7"/>
<dbReference type="Pfam" id="PF10440">
    <property type="entry name" value="WIYLD"/>
    <property type="match status" value="1"/>
</dbReference>
<keyword evidence="4" id="KW-1185">Reference proteome</keyword>
<sequence>MTPNPRVVQVFRMMKEIGISEEKVELVLKKLLKLYDKDWELDMPAPDIVGSTCVFVVGVLNGCLCVLHNRHLMHDDFWMITEYGGGTAFRAIHSFPRHDIIKLQKSTFVQWKHQVSLIVYGYRLTDFITDTVVTPPPVVPDKEGKLVLNPDFATHHQQDKLLAS</sequence>
<dbReference type="InterPro" id="IPR043017">
    <property type="entry name" value="WIYLD_dom_sf"/>
</dbReference>
<feature type="transmembrane region" description="Helical" evidence="1">
    <location>
        <begin position="48"/>
        <end position="67"/>
    </location>
</feature>
<name>A0A7J9D4Q7_GOSGO</name>
<evidence type="ECO:0000256" key="1">
    <source>
        <dbReference type="SAM" id="Phobius"/>
    </source>
</evidence>
<keyword evidence="1" id="KW-1133">Transmembrane helix</keyword>
<dbReference type="Gene3D" id="1.10.8.850">
    <property type="entry name" value="Histone-lysine N methyltransferase , C-terminal domain-like"/>
    <property type="match status" value="1"/>
</dbReference>
<feature type="domain" description="WIYLD" evidence="2">
    <location>
        <begin position="6"/>
        <end position="41"/>
    </location>
</feature>
<reference evidence="3 4" key="1">
    <citation type="journal article" date="2019" name="Genome Biol. Evol.">
        <title>Insights into the evolution of the New World diploid cottons (Gossypium, subgenus Houzingenia) based on genome sequencing.</title>
        <authorList>
            <person name="Grover C.E."/>
            <person name="Arick M.A. 2nd"/>
            <person name="Thrash A."/>
            <person name="Conover J.L."/>
            <person name="Sanders W.S."/>
            <person name="Peterson D.G."/>
            <person name="Frelichowski J.E."/>
            <person name="Scheffler J.A."/>
            <person name="Scheffler B.E."/>
            <person name="Wendel J.F."/>
        </authorList>
    </citation>
    <scope>NUCLEOTIDE SEQUENCE [LARGE SCALE GENOMIC DNA]</scope>
    <source>
        <strain evidence="3">5</strain>
        <tissue evidence="3">Leaf</tissue>
    </source>
</reference>
<comment type="caution">
    <text evidence="3">The sequence shown here is derived from an EMBL/GenBank/DDBJ whole genome shotgun (WGS) entry which is preliminary data.</text>
</comment>
<gene>
    <name evidence="3" type="ORF">Gogos_022069</name>
</gene>
<dbReference type="EMBL" id="JABEZY010271283">
    <property type="protein sequence ID" value="MBA0755713.1"/>
    <property type="molecule type" value="Genomic_DNA"/>
</dbReference>
<dbReference type="Proteomes" id="UP000593579">
    <property type="component" value="Unassembled WGS sequence"/>
</dbReference>
<dbReference type="OrthoDB" id="1000386at2759"/>
<evidence type="ECO:0000259" key="2">
    <source>
        <dbReference type="Pfam" id="PF10440"/>
    </source>
</evidence>
<protein>
    <recommendedName>
        <fullName evidence="2">WIYLD domain-containing protein</fullName>
    </recommendedName>
</protein>
<organism evidence="3 4">
    <name type="scientific">Gossypium gossypioides</name>
    <name type="common">Mexican cotton</name>
    <name type="synonym">Selera gossypioides</name>
    <dbReference type="NCBI Taxonomy" id="34282"/>
    <lineage>
        <taxon>Eukaryota</taxon>
        <taxon>Viridiplantae</taxon>
        <taxon>Streptophyta</taxon>
        <taxon>Embryophyta</taxon>
        <taxon>Tracheophyta</taxon>
        <taxon>Spermatophyta</taxon>
        <taxon>Magnoliopsida</taxon>
        <taxon>eudicotyledons</taxon>
        <taxon>Gunneridae</taxon>
        <taxon>Pentapetalae</taxon>
        <taxon>rosids</taxon>
        <taxon>malvids</taxon>
        <taxon>Malvales</taxon>
        <taxon>Malvaceae</taxon>
        <taxon>Malvoideae</taxon>
        <taxon>Gossypium</taxon>
    </lineage>
</organism>
<evidence type="ECO:0000313" key="3">
    <source>
        <dbReference type="EMBL" id="MBA0755713.1"/>
    </source>
</evidence>
<evidence type="ECO:0000313" key="4">
    <source>
        <dbReference type="Proteomes" id="UP000593579"/>
    </source>
</evidence>